<dbReference type="SMART" id="SM00487">
    <property type="entry name" value="DEXDc"/>
    <property type="match status" value="1"/>
</dbReference>
<keyword evidence="2" id="KW-0378">Hydrolase</keyword>
<accession>A0ABW9MAE1</accession>
<dbReference type="InterPro" id="IPR027417">
    <property type="entry name" value="P-loop_NTPase"/>
</dbReference>
<reference evidence="2 3" key="1">
    <citation type="journal article" date="2025" name="Anaerobe">
        <title>Description of Anaerococcus kampingiae sp. nov., Anaerococcus groningensis sp. nov., Anaerococcus martiniensis sp. nov., and Anaerococcus cruorum sp. nov., isolated from human clinical specimens.</title>
        <authorList>
            <person name="Boiten K.E."/>
            <person name="Meijer J."/>
            <person name="van Wezel E.M."/>
            <person name="Veloo A.C.M."/>
        </authorList>
    </citation>
    <scope>NUCLEOTIDE SEQUENCE [LARGE SCALE GENOMIC DNA]</scope>
    <source>
        <strain evidence="2 3">ENR0831</strain>
    </source>
</reference>
<gene>
    <name evidence="2" type="ORF">ACCQ41_06540</name>
</gene>
<organism evidence="2 3">
    <name type="scientific">Anaerococcus martiniensis</name>
    <dbReference type="NCBI Taxonomy" id="3115615"/>
    <lineage>
        <taxon>Bacteria</taxon>
        <taxon>Bacillati</taxon>
        <taxon>Bacillota</taxon>
        <taxon>Tissierellia</taxon>
        <taxon>Tissierellales</taxon>
        <taxon>Peptoniphilaceae</taxon>
        <taxon>Anaerococcus</taxon>
    </lineage>
</organism>
<dbReference type="GO" id="GO:0009035">
    <property type="term" value="F:type I site-specific deoxyribonuclease activity"/>
    <property type="evidence" value="ECO:0007669"/>
    <property type="project" value="UniProtKB-EC"/>
</dbReference>
<dbReference type="EMBL" id="JBGMEI010000009">
    <property type="protein sequence ID" value="MFO3665899.1"/>
    <property type="molecule type" value="Genomic_DNA"/>
</dbReference>
<dbReference type="InterPro" id="IPR014001">
    <property type="entry name" value="Helicase_ATP-bd"/>
</dbReference>
<comment type="caution">
    <text evidence="2">The sequence shown here is derived from an EMBL/GenBank/DDBJ whole genome shotgun (WGS) entry which is preliminary data.</text>
</comment>
<dbReference type="EC" id="3.1.21.3" evidence="2"/>
<dbReference type="Pfam" id="PF22679">
    <property type="entry name" value="T1R_D3-like"/>
    <property type="match status" value="1"/>
</dbReference>
<dbReference type="Gene3D" id="3.40.50.300">
    <property type="entry name" value="P-loop containing nucleotide triphosphate hydrolases"/>
    <property type="match status" value="2"/>
</dbReference>
<name>A0ABW9MAE1_9FIRM</name>
<sequence length="996" mass="114854">MAKTLFDEKNEFQQIFIDHLVDDNGYIKRDNKNFDSTFAMDRDLLFKFLYDTQAETMAELREIYKDDTHETILNFINNEITKPRGSLINVLKNEIEISNRKLALMYTKPATTYNKDLLAKYESNIFSVMEEVIPGSDERVDVVIFLNGFAIMTFELKSKYSGQNYKDAITQYKEDRNPNNRLFRFMSGSIVNFAMDTDQVHMTTKLDYKNTSFLPFNRGRGEGLSTGAGNPLLNEDFPVAYMWKDILKKDLVIELIKKFVYIETKLEEDPLTAKKTHKQTLIFPRYHQLDLVRKLIEDISVNKTSKNYLIEHSAGSGKTNSIAWLAHRLVSLHDSENNIIYNTVIIMTDRVVVDRQLQDAVRQIDHQPGLIRTLGDDSSSFDLKMALEENTKIIATTIQKFPYVVDELKKMSDKTFAVIIDEAHSSTSGKNMQAVSKALSTDEDNHLTIEDMIVSEIQSSGKQKNVSMFAFTATPKPTTLRMFGRLNSKGQYEAFHLYSMKQAIEEGFIIDVLSNYTTYSTLYQVNKKIEDDPELESAAAKRQIARFIDLHETNISQRVEIIIEHFRQNVMNELGGQAKAMVVTASREAAVKYKLAFEKYIRDHGYGGISALVAFSGKLSLDGDDKEYTEYSMNKIRDGHLPKAFDTDQYNILIVANKYQTGFDQKKLAAMYVLKKLSGVNAVQTLSRLNRVFPPYEKKIIIIDFVNSYEQMQNAFKPYYETTILGHDFTPEHIYDLEAQVDAYNFIWQSDIDRAINLIFKRRSKNIADREARELLSILDLVEGRVRSYPTDDQEEYLSKLKNFVRFYEFLIQVSIFEDVELHKKYIFITYLLKQLNIGESGPGFDIKDKIEASNFEQIEGETIINRTLVADPIVSLPVAEAITLPEDKKKRLSEIIEEINFRFGKNFADSVGDTLATQIRDDMLKNRELRKAAQNNNERDFTLAYRENVEKALVNGIDRNQDFYTILLNNKDIQEAFLGLYVTEIYKSLRQNSVI</sequence>
<evidence type="ECO:0000313" key="2">
    <source>
        <dbReference type="EMBL" id="MFO3665899.1"/>
    </source>
</evidence>
<protein>
    <submittedName>
        <fullName evidence="2">Type I restriction endonuclease subunit R</fullName>
        <ecNumber evidence="2">3.1.21.3</ecNumber>
    </submittedName>
</protein>
<evidence type="ECO:0000313" key="3">
    <source>
        <dbReference type="Proteomes" id="UP001637996"/>
    </source>
</evidence>
<dbReference type="PROSITE" id="PS51192">
    <property type="entry name" value="HELICASE_ATP_BIND_1"/>
    <property type="match status" value="1"/>
</dbReference>
<dbReference type="InterPro" id="IPR007409">
    <property type="entry name" value="Restrct_endonuc_type1_HsdR_N"/>
</dbReference>
<dbReference type="InterPro" id="IPR040980">
    <property type="entry name" value="SWI2_SNF2"/>
</dbReference>
<dbReference type="Pfam" id="PF18766">
    <property type="entry name" value="SWI2_SNF2"/>
    <property type="match status" value="1"/>
</dbReference>
<dbReference type="Pfam" id="PF04313">
    <property type="entry name" value="HSDR_N"/>
    <property type="match status" value="1"/>
</dbReference>
<dbReference type="RefSeq" id="WP_410031572.1">
    <property type="nucleotide sequence ID" value="NZ_JBGMEI010000009.1"/>
</dbReference>
<keyword evidence="2" id="KW-0255">Endonuclease</keyword>
<dbReference type="InterPro" id="IPR055180">
    <property type="entry name" value="HsdR_RecA-like_helicase_dom_2"/>
</dbReference>
<evidence type="ECO:0000259" key="1">
    <source>
        <dbReference type="PROSITE" id="PS51192"/>
    </source>
</evidence>
<dbReference type="PANTHER" id="PTHR42927:SF1">
    <property type="entry name" value="HELICASE SUPERFAMILY 1 AND 2 DOMAIN-CONTAINING PROTEIN"/>
    <property type="match status" value="1"/>
</dbReference>
<dbReference type="SUPFAM" id="SSF52540">
    <property type="entry name" value="P-loop containing nucleoside triphosphate hydrolases"/>
    <property type="match status" value="1"/>
</dbReference>
<dbReference type="Gene3D" id="3.90.1570.50">
    <property type="match status" value="1"/>
</dbReference>
<keyword evidence="2" id="KW-0540">Nuclease</keyword>
<proteinExistence type="predicted"/>
<dbReference type="PANTHER" id="PTHR42927">
    <property type="entry name" value="HELICASE SUPERFAMILY 1 AND 2 DOMAIN-CONTAINING PROTEIN"/>
    <property type="match status" value="1"/>
</dbReference>
<feature type="domain" description="Helicase ATP-binding" evidence="1">
    <location>
        <begin position="299"/>
        <end position="493"/>
    </location>
</feature>
<keyword evidence="3" id="KW-1185">Reference proteome</keyword>
<dbReference type="Proteomes" id="UP001637996">
    <property type="component" value="Unassembled WGS sequence"/>
</dbReference>